<evidence type="ECO:0000256" key="9">
    <source>
        <dbReference type="SAM" id="MobiDB-lite"/>
    </source>
</evidence>
<evidence type="ECO:0000256" key="1">
    <source>
        <dbReference type="ARBA" id="ARBA00004477"/>
    </source>
</evidence>
<dbReference type="EMBL" id="JAAAJB010000055">
    <property type="protein sequence ID" value="KAG0268275.1"/>
    <property type="molecule type" value="Genomic_DNA"/>
</dbReference>
<evidence type="ECO:0000256" key="7">
    <source>
        <dbReference type="ARBA" id="ARBA00022989"/>
    </source>
</evidence>
<dbReference type="PANTHER" id="PTHR13121:SF0">
    <property type="entry name" value="PHOSPHATIDYLINOSITOL GLYCAN ANCHOR BIOSYNTHESIS CLASS U PROTEIN"/>
    <property type="match status" value="1"/>
</dbReference>
<proteinExistence type="inferred from homology"/>
<feature type="transmembrane region" description="Helical" evidence="10">
    <location>
        <begin position="170"/>
        <end position="196"/>
    </location>
</feature>
<keyword evidence="6" id="KW-0256">Endoplasmic reticulum</keyword>
<evidence type="ECO:0000256" key="10">
    <source>
        <dbReference type="SAM" id="Phobius"/>
    </source>
</evidence>
<reference evidence="11" key="1">
    <citation type="journal article" date="2020" name="Fungal Divers.">
        <title>Resolving the Mortierellaceae phylogeny through synthesis of multi-gene phylogenetics and phylogenomics.</title>
        <authorList>
            <person name="Vandepol N."/>
            <person name="Liber J."/>
            <person name="Desiro A."/>
            <person name="Na H."/>
            <person name="Kennedy M."/>
            <person name="Barry K."/>
            <person name="Grigoriev I.V."/>
            <person name="Miller A.N."/>
            <person name="O'Donnell K."/>
            <person name="Stajich J.E."/>
            <person name="Bonito G."/>
        </authorList>
    </citation>
    <scope>NUCLEOTIDE SEQUENCE</scope>
    <source>
        <strain evidence="11">BC1065</strain>
    </source>
</reference>
<dbReference type="InterPro" id="IPR009600">
    <property type="entry name" value="PIG-U"/>
</dbReference>
<gene>
    <name evidence="11" type="ORF">DFQ27_007126</name>
</gene>
<keyword evidence="8 10" id="KW-0472">Membrane</keyword>
<dbReference type="GO" id="GO:0042765">
    <property type="term" value="C:GPI-anchor transamidase complex"/>
    <property type="evidence" value="ECO:0007669"/>
    <property type="project" value="InterPro"/>
</dbReference>
<feature type="transmembrane region" description="Helical" evidence="10">
    <location>
        <begin position="90"/>
        <end position="111"/>
    </location>
</feature>
<comment type="similarity">
    <text evidence="3">Belongs to the PIGU family.</text>
</comment>
<evidence type="ECO:0000313" key="11">
    <source>
        <dbReference type="EMBL" id="KAG0268275.1"/>
    </source>
</evidence>
<evidence type="ECO:0000313" key="12">
    <source>
        <dbReference type="Proteomes" id="UP000807716"/>
    </source>
</evidence>
<feature type="transmembrane region" description="Helical" evidence="10">
    <location>
        <begin position="401"/>
        <end position="425"/>
    </location>
</feature>
<accession>A0A9P6QGL7</accession>
<feature type="region of interest" description="Disordered" evidence="9">
    <location>
        <begin position="1"/>
        <end position="23"/>
    </location>
</feature>
<dbReference type="AlphaFoldDB" id="A0A9P6QGL7"/>
<dbReference type="GO" id="GO:0016255">
    <property type="term" value="P:attachment of GPI anchor to protein"/>
    <property type="evidence" value="ECO:0007669"/>
    <property type="project" value="InterPro"/>
</dbReference>
<keyword evidence="5 10" id="KW-0812">Transmembrane</keyword>
<dbReference type="GO" id="GO:0006506">
    <property type="term" value="P:GPI anchor biosynthetic process"/>
    <property type="evidence" value="ECO:0007669"/>
    <property type="project" value="UniProtKB-KW"/>
</dbReference>
<evidence type="ECO:0000256" key="5">
    <source>
        <dbReference type="ARBA" id="ARBA00022692"/>
    </source>
</evidence>
<feature type="transmembrane region" description="Helical" evidence="10">
    <location>
        <begin position="369"/>
        <end position="389"/>
    </location>
</feature>
<dbReference type="OrthoDB" id="549017at2759"/>
<comment type="subcellular location">
    <subcellularLocation>
        <location evidence="1">Endoplasmic reticulum membrane</location>
        <topology evidence="1">Multi-pass membrane protein</topology>
    </subcellularLocation>
</comment>
<feature type="transmembrane region" description="Helical" evidence="10">
    <location>
        <begin position="202"/>
        <end position="228"/>
    </location>
</feature>
<sequence length="448" mass="49548">MAAVHQTQTASMASLSKSETSSKPASRAGTVFALAALVRLVLFELPGLADLLASRVEISTPITSFKRLSEGVFLFRNGVPPYSGGVVHQAPLLLGLFYPIISIPVLVRLLYIASDLAIGSMLSRMAELKASQMSRKQQHEKENTTGSMAEMEGSTWSGLTVASLYLFNPFTVASCVGQSTILFSNVAVVASLWMGMKGNKSIAMFGVALAAYLSLYPIMLAIPVALLLTQHIDGESKKRAIQLSVGFLATWTVALLGLSWVLVGSWDFMSSVYGTILSVRDLTPNLGLLWYFFIEMFDHFRPFFLVVFQLHLFIFAAPVSIKLRHHPLFVAYLLTAIIGTLKAYTSVGDASLYLGLLPLYSEVFKYMRYSFLIGNLFLYSSCLAPIFWYLWVYLGSGNANFYYAVGLVYGIGEIILMVDSTYALLRRDFDLQNPPTKPEDWSREVLQK</sequence>
<name>A0A9P6QGL7_9FUNG</name>
<evidence type="ECO:0000256" key="3">
    <source>
        <dbReference type="ARBA" id="ARBA00010026"/>
    </source>
</evidence>
<evidence type="ECO:0000256" key="8">
    <source>
        <dbReference type="ARBA" id="ARBA00023136"/>
    </source>
</evidence>
<feature type="transmembrane region" description="Helical" evidence="10">
    <location>
        <begin position="25"/>
        <end position="42"/>
    </location>
</feature>
<feature type="transmembrane region" description="Helical" evidence="10">
    <location>
        <begin position="329"/>
        <end position="357"/>
    </location>
</feature>
<dbReference type="Pfam" id="PF06728">
    <property type="entry name" value="PIG-U"/>
    <property type="match status" value="1"/>
</dbReference>
<evidence type="ECO:0000256" key="2">
    <source>
        <dbReference type="ARBA" id="ARBA00004687"/>
    </source>
</evidence>
<comment type="caution">
    <text evidence="11">The sequence shown here is derived from an EMBL/GenBank/DDBJ whole genome shotgun (WGS) entry which is preliminary data.</text>
</comment>
<keyword evidence="12" id="KW-1185">Reference proteome</keyword>
<evidence type="ECO:0000256" key="4">
    <source>
        <dbReference type="ARBA" id="ARBA00022502"/>
    </source>
</evidence>
<comment type="pathway">
    <text evidence="2">Glycolipid biosynthesis; glycosylphosphatidylinositol-anchor biosynthesis.</text>
</comment>
<protein>
    <submittedName>
        <fullName evidence="11">Uncharacterized protein</fullName>
    </submittedName>
</protein>
<organism evidence="11 12">
    <name type="scientific">Actinomortierella ambigua</name>
    <dbReference type="NCBI Taxonomy" id="1343610"/>
    <lineage>
        <taxon>Eukaryota</taxon>
        <taxon>Fungi</taxon>
        <taxon>Fungi incertae sedis</taxon>
        <taxon>Mucoromycota</taxon>
        <taxon>Mortierellomycotina</taxon>
        <taxon>Mortierellomycetes</taxon>
        <taxon>Mortierellales</taxon>
        <taxon>Mortierellaceae</taxon>
        <taxon>Actinomortierella</taxon>
    </lineage>
</organism>
<feature type="region of interest" description="Disordered" evidence="9">
    <location>
        <begin position="132"/>
        <end position="151"/>
    </location>
</feature>
<keyword evidence="7 10" id="KW-1133">Transmembrane helix</keyword>
<evidence type="ECO:0000256" key="6">
    <source>
        <dbReference type="ARBA" id="ARBA00022824"/>
    </source>
</evidence>
<dbReference type="PANTHER" id="PTHR13121">
    <property type="entry name" value="GPI TRANSAMIDASE COMPONENT PIG-U"/>
    <property type="match status" value="1"/>
</dbReference>
<keyword evidence="4" id="KW-0337">GPI-anchor biosynthesis</keyword>
<feature type="transmembrane region" description="Helical" evidence="10">
    <location>
        <begin position="303"/>
        <end position="323"/>
    </location>
</feature>
<feature type="transmembrane region" description="Helical" evidence="10">
    <location>
        <begin position="240"/>
        <end position="262"/>
    </location>
</feature>
<dbReference type="Proteomes" id="UP000807716">
    <property type="component" value="Unassembled WGS sequence"/>
</dbReference>